<dbReference type="PANTHER" id="PTHR43214">
    <property type="entry name" value="TWO-COMPONENT RESPONSE REGULATOR"/>
    <property type="match status" value="1"/>
</dbReference>
<accession>A0A7W9YH22</accession>
<dbReference type="InterPro" id="IPR000792">
    <property type="entry name" value="Tscrpt_reg_LuxR_C"/>
</dbReference>
<dbReference type="SUPFAM" id="SSF46894">
    <property type="entry name" value="C-terminal effector domain of the bipartite response regulators"/>
    <property type="match status" value="1"/>
</dbReference>
<evidence type="ECO:0000313" key="8">
    <source>
        <dbReference type="EMBL" id="MBB6171987.1"/>
    </source>
</evidence>
<protein>
    <submittedName>
        <fullName evidence="8">DNA-binding NarL/FixJ family response regulator</fullName>
    </submittedName>
</protein>
<reference evidence="8 9" key="1">
    <citation type="submission" date="2020-08" db="EMBL/GenBank/DDBJ databases">
        <title>Sequencing the genomes of 1000 actinobacteria strains.</title>
        <authorList>
            <person name="Klenk H.-P."/>
        </authorList>
    </citation>
    <scope>NUCLEOTIDE SEQUENCE [LARGE SCALE GENOMIC DNA]</scope>
    <source>
        <strain evidence="8 9">DSM 46659</strain>
    </source>
</reference>
<keyword evidence="4" id="KW-0804">Transcription</keyword>
<dbReference type="PANTHER" id="PTHR43214:SF24">
    <property type="entry name" value="TRANSCRIPTIONAL REGULATORY PROTEIN NARL-RELATED"/>
    <property type="match status" value="1"/>
</dbReference>
<evidence type="ECO:0000256" key="1">
    <source>
        <dbReference type="ARBA" id="ARBA00022553"/>
    </source>
</evidence>
<dbReference type="Proteomes" id="UP000546642">
    <property type="component" value="Unassembled WGS sequence"/>
</dbReference>
<gene>
    <name evidence="8" type="ORF">HNR23_002047</name>
</gene>
<keyword evidence="2" id="KW-0805">Transcription regulation</keyword>
<dbReference type="GO" id="GO:0000160">
    <property type="term" value="P:phosphorelay signal transduction system"/>
    <property type="evidence" value="ECO:0007669"/>
    <property type="project" value="InterPro"/>
</dbReference>
<dbReference type="GO" id="GO:0006355">
    <property type="term" value="P:regulation of DNA-templated transcription"/>
    <property type="evidence" value="ECO:0007669"/>
    <property type="project" value="InterPro"/>
</dbReference>
<dbReference type="InterPro" id="IPR058245">
    <property type="entry name" value="NreC/VraR/RcsB-like_REC"/>
</dbReference>
<organism evidence="8 9">
    <name type="scientific">Nocardiopsis mwathae</name>
    <dbReference type="NCBI Taxonomy" id="1472723"/>
    <lineage>
        <taxon>Bacteria</taxon>
        <taxon>Bacillati</taxon>
        <taxon>Actinomycetota</taxon>
        <taxon>Actinomycetes</taxon>
        <taxon>Streptosporangiales</taxon>
        <taxon>Nocardiopsidaceae</taxon>
        <taxon>Nocardiopsis</taxon>
    </lineage>
</organism>
<dbReference type="PROSITE" id="PS50043">
    <property type="entry name" value="HTH_LUXR_2"/>
    <property type="match status" value="1"/>
</dbReference>
<dbReference type="Pfam" id="PF00072">
    <property type="entry name" value="Response_reg"/>
    <property type="match status" value="1"/>
</dbReference>
<dbReference type="InterPro" id="IPR011006">
    <property type="entry name" value="CheY-like_superfamily"/>
</dbReference>
<dbReference type="InterPro" id="IPR001789">
    <property type="entry name" value="Sig_transdc_resp-reg_receiver"/>
</dbReference>
<evidence type="ECO:0000259" key="6">
    <source>
        <dbReference type="PROSITE" id="PS50043"/>
    </source>
</evidence>
<dbReference type="InterPro" id="IPR016032">
    <property type="entry name" value="Sig_transdc_resp-reg_C-effctor"/>
</dbReference>
<feature type="domain" description="Response regulatory" evidence="7">
    <location>
        <begin position="4"/>
        <end position="122"/>
    </location>
</feature>
<dbReference type="GO" id="GO:0003677">
    <property type="term" value="F:DNA binding"/>
    <property type="evidence" value="ECO:0007669"/>
    <property type="project" value="UniProtKB-KW"/>
</dbReference>
<evidence type="ECO:0000313" key="9">
    <source>
        <dbReference type="Proteomes" id="UP000546642"/>
    </source>
</evidence>
<evidence type="ECO:0000256" key="3">
    <source>
        <dbReference type="ARBA" id="ARBA00023125"/>
    </source>
</evidence>
<comment type="caution">
    <text evidence="8">The sequence shown here is derived from an EMBL/GenBank/DDBJ whole genome shotgun (WGS) entry which is preliminary data.</text>
</comment>
<dbReference type="SMART" id="SM00448">
    <property type="entry name" value="REC"/>
    <property type="match status" value="1"/>
</dbReference>
<evidence type="ECO:0000256" key="4">
    <source>
        <dbReference type="ARBA" id="ARBA00023163"/>
    </source>
</evidence>
<dbReference type="CDD" id="cd06170">
    <property type="entry name" value="LuxR_C_like"/>
    <property type="match status" value="1"/>
</dbReference>
<dbReference type="SMART" id="SM00421">
    <property type="entry name" value="HTH_LUXR"/>
    <property type="match status" value="1"/>
</dbReference>
<dbReference type="SUPFAM" id="SSF52172">
    <property type="entry name" value="CheY-like"/>
    <property type="match status" value="1"/>
</dbReference>
<dbReference type="PROSITE" id="PS50110">
    <property type="entry name" value="RESPONSE_REGULATORY"/>
    <property type="match status" value="1"/>
</dbReference>
<evidence type="ECO:0000259" key="7">
    <source>
        <dbReference type="PROSITE" id="PS50110"/>
    </source>
</evidence>
<keyword evidence="1 5" id="KW-0597">Phosphoprotein</keyword>
<feature type="modified residue" description="4-aspartylphosphate" evidence="5">
    <location>
        <position position="55"/>
    </location>
</feature>
<evidence type="ECO:0000256" key="5">
    <source>
        <dbReference type="PROSITE-ProRule" id="PRU00169"/>
    </source>
</evidence>
<proteinExistence type="predicted"/>
<keyword evidence="9" id="KW-1185">Reference proteome</keyword>
<dbReference type="EMBL" id="JACHDS010000001">
    <property type="protein sequence ID" value="MBB6171987.1"/>
    <property type="molecule type" value="Genomic_DNA"/>
</dbReference>
<sequence>MTIRVLLADDQSMVRTGFRYILDAEDGIEVVAEAGDGIEALRLAREVRPDVCLMDIRMPGIDGLEVTRRLAGPGVPDPLKVVVVTTFDLDEYVHAALAGGAVGFLLKDAGPPLLIEAVRAAARGDALVSPRITVRLLRHFARQSGAAARGGADPRERGLTDREVDIVRAVAEGLTNVEVAERLFVSLSTVKTHLASVQGKLHARNRVEIAAWAYRSGLMDGEAEGEGGTGRR</sequence>
<dbReference type="AlphaFoldDB" id="A0A7W9YH22"/>
<dbReference type="Gene3D" id="3.40.50.2300">
    <property type="match status" value="1"/>
</dbReference>
<dbReference type="CDD" id="cd17535">
    <property type="entry name" value="REC_NarL-like"/>
    <property type="match status" value="1"/>
</dbReference>
<evidence type="ECO:0000256" key="2">
    <source>
        <dbReference type="ARBA" id="ARBA00023015"/>
    </source>
</evidence>
<dbReference type="PRINTS" id="PR00038">
    <property type="entry name" value="HTHLUXR"/>
</dbReference>
<name>A0A7W9YH22_9ACTN</name>
<dbReference type="InterPro" id="IPR039420">
    <property type="entry name" value="WalR-like"/>
</dbReference>
<feature type="domain" description="HTH luxR-type" evidence="6">
    <location>
        <begin position="152"/>
        <end position="217"/>
    </location>
</feature>
<keyword evidence="3 8" id="KW-0238">DNA-binding</keyword>
<dbReference type="Pfam" id="PF00196">
    <property type="entry name" value="GerE"/>
    <property type="match status" value="1"/>
</dbReference>
<dbReference type="PROSITE" id="PS00622">
    <property type="entry name" value="HTH_LUXR_1"/>
    <property type="match status" value="1"/>
</dbReference>
<dbReference type="RefSeq" id="WP_184075333.1">
    <property type="nucleotide sequence ID" value="NZ_JACHDS010000001.1"/>
</dbReference>